<dbReference type="Proteomes" id="UP000325333">
    <property type="component" value="Unassembled WGS sequence"/>
</dbReference>
<reference evidence="2 6" key="2">
    <citation type="submission" date="2019-07" db="EMBL/GenBank/DDBJ databases">
        <title>Genome sequencing of the stress-tolerant strain Azospirillum brasilense Az19.</title>
        <authorList>
            <person name="Maroniche G.A."/>
            <person name="Garcia J.E."/>
            <person name="Pagnussat L."/>
            <person name="Amenta M."/>
            <person name="Creus C.M."/>
        </authorList>
    </citation>
    <scope>NUCLEOTIDE SEQUENCE [LARGE SCALE GENOMIC DNA]</scope>
    <source>
        <strain evidence="2 6">Az19</strain>
    </source>
</reference>
<dbReference type="EMBL" id="VEWN01000011">
    <property type="protein sequence ID" value="KAA1054222.1"/>
    <property type="molecule type" value="Genomic_DNA"/>
</dbReference>
<evidence type="ECO:0000313" key="7">
    <source>
        <dbReference type="Proteomes" id="UP001628281"/>
    </source>
</evidence>
<accession>A0A2K1G201</accession>
<evidence type="ECO:0000313" key="2">
    <source>
        <dbReference type="EMBL" id="KAA1054222.1"/>
    </source>
</evidence>
<protein>
    <submittedName>
        <fullName evidence="3">TadE/TadG family type IV pilus assembly protein</fullName>
    </submittedName>
</protein>
<dbReference type="AlphaFoldDB" id="A0A2K1G201"/>
<keyword evidence="1" id="KW-1133">Transmembrane helix</keyword>
<comment type="caution">
    <text evidence="4">The sequence shown here is derived from an EMBL/GenBank/DDBJ whole genome shotgun (WGS) entry which is preliminary data.</text>
</comment>
<keyword evidence="4" id="KW-0614">Plasmid</keyword>
<dbReference type="EMBL" id="JBJLSN010000055">
    <property type="protein sequence ID" value="MFL7904737.1"/>
    <property type="molecule type" value="Genomic_DNA"/>
</dbReference>
<evidence type="ECO:0000313" key="6">
    <source>
        <dbReference type="Proteomes" id="UP000325333"/>
    </source>
</evidence>
<dbReference type="RefSeq" id="WP_103039903.1">
    <property type="nucleotide sequence ID" value="NZ_JBDZDB010000031.1"/>
</dbReference>
<proteinExistence type="predicted"/>
<keyword evidence="1" id="KW-0812">Transmembrane</keyword>
<keyword evidence="7" id="KW-1185">Reference proteome</keyword>
<evidence type="ECO:0000313" key="5">
    <source>
        <dbReference type="Proteomes" id="UP000236268"/>
    </source>
</evidence>
<feature type="transmembrane region" description="Helical" evidence="1">
    <location>
        <begin position="12"/>
        <end position="35"/>
    </location>
</feature>
<gene>
    <name evidence="3" type="ORF">ACJ41P_26655</name>
    <name evidence="4" type="ORF">C1S70_11765</name>
    <name evidence="2" type="ORF">FH063_002124</name>
</gene>
<reference evidence="4 5" key="1">
    <citation type="submission" date="2018-01" db="EMBL/GenBank/DDBJ databases">
        <title>Whole genome sequence of Azospirillum brasilense REC3 isolated from strawberry roots.</title>
        <authorList>
            <person name="Fontana C.A."/>
            <person name="Salazar S.M."/>
            <person name="Bassi D."/>
            <person name="Puglisi E."/>
            <person name="Lovaisa N.C."/>
            <person name="Toffoli L.M."/>
            <person name="Pedraza R."/>
            <person name="Cocconcelli P.S."/>
        </authorList>
    </citation>
    <scope>NUCLEOTIDE SEQUENCE [LARGE SCALE GENOMIC DNA]</scope>
    <source>
        <strain evidence="4 5">REC3</strain>
        <plasmid evidence="4">p7unnamed</plasmid>
    </source>
</reference>
<evidence type="ECO:0000313" key="3">
    <source>
        <dbReference type="EMBL" id="MFL7904737.1"/>
    </source>
</evidence>
<geneLocation type="plasmid" evidence="4">
    <name>p7unnamed</name>
</geneLocation>
<keyword evidence="1" id="KW-0472">Membrane</keyword>
<reference evidence="3 7" key="3">
    <citation type="submission" date="2024-11" db="EMBL/GenBank/DDBJ databases">
        <title>Draft genome sequences of two bacteria associated to sugarcane roots in Colombia.</title>
        <authorList>
            <person name="Pardo-Diaz S."/>
            <person name="Masmela-Mendoza J."/>
            <person name="Delgadillo-Duran P."/>
            <person name="Bautista E.J."/>
            <person name="Rojas-Tapias D.F."/>
        </authorList>
    </citation>
    <scope>NUCLEOTIDE SEQUENCE [LARGE SCALE GENOMIC DNA]</scope>
    <source>
        <strain evidence="3 7">Ap18</strain>
    </source>
</reference>
<sequence>MGHLPGRLARNRSGLVTIEVAGIALAFVLLLVAAVDFSQHVSAVGKIARAASETAKIATQFKRLRQGMTVQRGDEVGVLFEAARQVAQPLDIDKVGAVIVTSVANSGSGGSKVAWQQRSGSSSWTSRIGSAVGGTATLPSAFSIRSGDSAVFVEVFHTYQPTVLSGSLFGGDPSGVPVYSQAVSRPRFGDLTILDP</sequence>
<name>A0A2K1G201_9PROT</name>
<evidence type="ECO:0000256" key="1">
    <source>
        <dbReference type="SAM" id="Phobius"/>
    </source>
</evidence>
<evidence type="ECO:0000313" key="4">
    <source>
        <dbReference type="EMBL" id="PNQ98821.1"/>
    </source>
</evidence>
<dbReference type="EMBL" id="POWG01000010">
    <property type="protein sequence ID" value="PNQ98821.1"/>
    <property type="molecule type" value="Genomic_DNA"/>
</dbReference>
<organism evidence="4 5">
    <name type="scientific">Azospirillum argentinense</name>
    <dbReference type="NCBI Taxonomy" id="2970906"/>
    <lineage>
        <taxon>Bacteria</taxon>
        <taxon>Pseudomonadati</taxon>
        <taxon>Pseudomonadota</taxon>
        <taxon>Alphaproteobacteria</taxon>
        <taxon>Rhodospirillales</taxon>
        <taxon>Azospirillaceae</taxon>
        <taxon>Azospirillum</taxon>
    </lineage>
</organism>
<dbReference type="Proteomes" id="UP001628281">
    <property type="component" value="Unassembled WGS sequence"/>
</dbReference>
<dbReference type="Proteomes" id="UP000236268">
    <property type="component" value="Unassembled WGS sequence"/>
</dbReference>